<keyword evidence="2" id="KW-0472">Membrane</keyword>
<dbReference type="Proteomes" id="UP001232973">
    <property type="component" value="Unassembled WGS sequence"/>
</dbReference>
<organism evidence="3 4">
    <name type="scientific">Alicyclobacillus cycloheptanicus</name>
    <dbReference type="NCBI Taxonomy" id="1457"/>
    <lineage>
        <taxon>Bacteria</taxon>
        <taxon>Bacillati</taxon>
        <taxon>Bacillota</taxon>
        <taxon>Bacilli</taxon>
        <taxon>Bacillales</taxon>
        <taxon>Alicyclobacillaceae</taxon>
        <taxon>Alicyclobacillus</taxon>
    </lineage>
</organism>
<evidence type="ECO:0000256" key="1">
    <source>
        <dbReference type="SAM" id="MobiDB-lite"/>
    </source>
</evidence>
<reference evidence="3 4" key="1">
    <citation type="submission" date="2023-07" db="EMBL/GenBank/DDBJ databases">
        <title>Genomic Encyclopedia of Type Strains, Phase IV (KMG-IV): sequencing the most valuable type-strain genomes for metagenomic binning, comparative biology and taxonomic classification.</title>
        <authorList>
            <person name="Goeker M."/>
        </authorList>
    </citation>
    <scope>NUCLEOTIDE SEQUENCE [LARGE SCALE GENOMIC DNA]</scope>
    <source>
        <strain evidence="3 4">DSM 4006</strain>
    </source>
</reference>
<dbReference type="RefSeq" id="WP_274455438.1">
    <property type="nucleotide sequence ID" value="NZ_CP067097.1"/>
</dbReference>
<feature type="transmembrane region" description="Helical" evidence="2">
    <location>
        <begin position="31"/>
        <end position="59"/>
    </location>
</feature>
<dbReference type="EMBL" id="JAUSTP010000019">
    <property type="protein sequence ID" value="MDQ0190491.1"/>
    <property type="molecule type" value="Genomic_DNA"/>
</dbReference>
<accession>A0ABT9XJL5</accession>
<feature type="region of interest" description="Disordered" evidence="1">
    <location>
        <begin position="70"/>
        <end position="113"/>
    </location>
</feature>
<protein>
    <submittedName>
        <fullName evidence="3">Uncharacterized protein</fullName>
    </submittedName>
</protein>
<gene>
    <name evidence="3" type="ORF">J2S03_002356</name>
</gene>
<name>A0ABT9XJL5_9BACL</name>
<keyword evidence="4" id="KW-1185">Reference proteome</keyword>
<comment type="caution">
    <text evidence="3">The sequence shown here is derived from an EMBL/GenBank/DDBJ whole genome shotgun (WGS) entry which is preliminary data.</text>
</comment>
<evidence type="ECO:0000313" key="3">
    <source>
        <dbReference type="EMBL" id="MDQ0190491.1"/>
    </source>
</evidence>
<evidence type="ECO:0000256" key="2">
    <source>
        <dbReference type="SAM" id="Phobius"/>
    </source>
</evidence>
<keyword evidence="2" id="KW-1133">Transmembrane helix</keyword>
<evidence type="ECO:0000313" key="4">
    <source>
        <dbReference type="Proteomes" id="UP001232973"/>
    </source>
</evidence>
<proteinExistence type="predicted"/>
<keyword evidence="2" id="KW-0812">Transmembrane</keyword>
<sequence length="212" mass="20651">MSGAKSSHQAVDAARRGGFHKDWIRQMLKRALAMTLFLGVLIGGGAAAFSLLAAGISALSNATAQTQSQSDAAQTTAAGSGSSTTGTAAPSAGSVAPSAGSAASPASSAAADDGQLYGDTGAYGAYGEAGWSESSAQPAPSVIDKLNNQLDHMSSPIMGAIDGGGITVGNRVQSAFGRMLAGVINTLFLEQNDAPASSAASAGSGAETGAIQ</sequence>